<feature type="transmembrane region" description="Helical" evidence="1">
    <location>
        <begin position="322"/>
        <end position="339"/>
    </location>
</feature>
<feature type="transmembrane region" description="Helical" evidence="1">
    <location>
        <begin position="446"/>
        <end position="467"/>
    </location>
</feature>
<keyword evidence="1" id="KW-1133">Transmembrane helix</keyword>
<feature type="transmembrane region" description="Helical" evidence="1">
    <location>
        <begin position="345"/>
        <end position="365"/>
    </location>
</feature>
<evidence type="ECO:0000313" key="3">
    <source>
        <dbReference type="Proteomes" id="UP000467379"/>
    </source>
</evidence>
<protein>
    <recommendedName>
        <fullName evidence="4">Integral membrane protein</fullName>
    </recommendedName>
</protein>
<geneLocation type="plasmid" evidence="2 3">
    <name>pJCM12687</name>
</geneLocation>
<dbReference type="Proteomes" id="UP000467379">
    <property type="component" value="Plasmid pJCM12687"/>
</dbReference>
<gene>
    <name evidence="2" type="ORF">MBRA_52900</name>
</gene>
<feature type="transmembrane region" description="Helical" evidence="1">
    <location>
        <begin position="386"/>
        <end position="416"/>
    </location>
</feature>
<reference evidence="2 3" key="1">
    <citation type="journal article" date="2019" name="Emerg. Microbes Infect.">
        <title>Comprehensive subspecies identification of 175 nontuberculous mycobacteria species based on 7547 genomic profiles.</title>
        <authorList>
            <person name="Matsumoto Y."/>
            <person name="Kinjo T."/>
            <person name="Motooka D."/>
            <person name="Nabeya D."/>
            <person name="Jung N."/>
            <person name="Uechi K."/>
            <person name="Horii T."/>
            <person name="Iida T."/>
            <person name="Fujita J."/>
            <person name="Nakamura S."/>
        </authorList>
    </citation>
    <scope>NUCLEOTIDE SEQUENCE [LARGE SCALE GENOMIC DNA]</scope>
    <source>
        <strain evidence="2 3">JCM 12687</strain>
        <plasmid evidence="2">pJCM12687</plasmid>
    </source>
</reference>
<keyword evidence="1" id="KW-0472">Membrane</keyword>
<feature type="transmembrane region" description="Helical" evidence="1">
    <location>
        <begin position="474"/>
        <end position="495"/>
    </location>
</feature>
<evidence type="ECO:0000256" key="1">
    <source>
        <dbReference type="SAM" id="Phobius"/>
    </source>
</evidence>
<feature type="transmembrane region" description="Helical" evidence="1">
    <location>
        <begin position="234"/>
        <end position="263"/>
    </location>
</feature>
<evidence type="ECO:0000313" key="2">
    <source>
        <dbReference type="EMBL" id="BBZ15095.1"/>
    </source>
</evidence>
<evidence type="ECO:0008006" key="4">
    <source>
        <dbReference type="Google" id="ProtNLM"/>
    </source>
</evidence>
<feature type="transmembrane region" description="Helical" evidence="1">
    <location>
        <begin position="291"/>
        <end position="310"/>
    </location>
</feature>
<dbReference type="EMBL" id="AP022607">
    <property type="protein sequence ID" value="BBZ15095.1"/>
    <property type="molecule type" value="Genomic_DNA"/>
</dbReference>
<sequence length="537" mass="57906">MKWLLTLSGADRAMACCSLARNAQWNPCETSGVPDWTYHPLRPISNAVLGERRTQLLALRFLALLVTRFGGRRWIPRVFDHPPVPPQFIGRFGASVPAAVAREAIAVLPVQGASVIEIGPVGPGEVEAVRAAAADRRCRVIAAAATAQVREAIAPYVDTVTDGSGPGIVRLETPQIRIALAALSDESVIVLARPSVLIAAGPGWFNRVIEAAIPTSPPPRWRDVPVRPWRWPAWVWGILVGLGMIVAGLGAAAIALGPVLLWYDRDYLGRSVAQLHHINEHLIGFLQHDRLTMAGNMIGIGVLYLGLSWGGIRQGHRWARNAFLVSGLITFLTFFYFLATGFIEPLHTLVVAALLPMFMGAVWRAPSGAHWPPIAEGHELQRRRALWGQLLMIGVGAGLAVAGIVISAVGLTTVFVPTDLEFLATSSAGLRSVDTHLLPFIAHDRAGFGGALIGAGLAVSLISLWGWRRGQRWVWWSLLIGCLFGTAPALAIHFAIGYTHFVHLLPVYVLVLVVSCALALSRPYLTAAVGDREPSPV</sequence>
<accession>A0ABN6BBN1</accession>
<keyword evidence="1" id="KW-0812">Transmembrane</keyword>
<feature type="transmembrane region" description="Helical" evidence="1">
    <location>
        <begin position="501"/>
        <end position="520"/>
    </location>
</feature>
<organism evidence="2 3">
    <name type="scientific">Mycobacterium branderi</name>
    <dbReference type="NCBI Taxonomy" id="43348"/>
    <lineage>
        <taxon>Bacteria</taxon>
        <taxon>Bacillati</taxon>
        <taxon>Actinomycetota</taxon>
        <taxon>Actinomycetes</taxon>
        <taxon>Mycobacteriales</taxon>
        <taxon>Mycobacteriaceae</taxon>
        <taxon>Mycobacterium</taxon>
    </lineage>
</organism>
<keyword evidence="3" id="KW-1185">Reference proteome</keyword>
<name>A0ABN6BBN1_9MYCO</name>
<keyword evidence="2" id="KW-0614">Plasmid</keyword>
<proteinExistence type="predicted"/>